<dbReference type="InterPro" id="IPR026870">
    <property type="entry name" value="Zinc_ribbon_dom"/>
</dbReference>
<dbReference type="EMBL" id="DVGC01000037">
    <property type="protein sequence ID" value="HIR05673.1"/>
    <property type="molecule type" value="Genomic_DNA"/>
</dbReference>
<protein>
    <submittedName>
        <fullName evidence="3">Zinc ribbon domain-containing protein</fullName>
    </submittedName>
</protein>
<comment type="caution">
    <text evidence="3">The sequence shown here is derived from an EMBL/GenBank/DDBJ whole genome shotgun (WGS) entry which is preliminary data.</text>
</comment>
<dbReference type="Proteomes" id="UP000824250">
    <property type="component" value="Unassembled WGS sequence"/>
</dbReference>
<dbReference type="Pfam" id="PF13240">
    <property type="entry name" value="Zn_Ribbon_1"/>
    <property type="match status" value="1"/>
</dbReference>
<organism evidence="3 4">
    <name type="scientific">Candidatus Copromonas faecavium</name>
    <name type="common">nom. illeg.</name>
    <dbReference type="NCBI Taxonomy" id="2840740"/>
    <lineage>
        <taxon>Bacteria</taxon>
        <taxon>Bacillati</taxon>
        <taxon>Bacillota</taxon>
        <taxon>Clostridia</taxon>
        <taxon>Lachnospirales</taxon>
        <taxon>Lachnospiraceae</taxon>
        <taxon>Candidatus Copromonas (nom. illeg.)</taxon>
    </lineage>
</organism>
<accession>A0A9D1A4M0</accession>
<gene>
    <name evidence="3" type="ORF">IAB28_06870</name>
</gene>
<dbReference type="AlphaFoldDB" id="A0A9D1A4M0"/>
<evidence type="ECO:0000259" key="2">
    <source>
        <dbReference type="Pfam" id="PF13240"/>
    </source>
</evidence>
<reference evidence="3" key="2">
    <citation type="journal article" date="2021" name="PeerJ">
        <title>Extensive microbial diversity within the chicken gut microbiome revealed by metagenomics and culture.</title>
        <authorList>
            <person name="Gilroy R."/>
            <person name="Ravi A."/>
            <person name="Getino M."/>
            <person name="Pursley I."/>
            <person name="Horton D.L."/>
            <person name="Alikhan N.F."/>
            <person name="Baker D."/>
            <person name="Gharbi K."/>
            <person name="Hall N."/>
            <person name="Watson M."/>
            <person name="Adriaenssens E.M."/>
            <person name="Foster-Nyarko E."/>
            <person name="Jarju S."/>
            <person name="Secka A."/>
            <person name="Antonio M."/>
            <person name="Oren A."/>
            <person name="Chaudhuri R.R."/>
            <person name="La Ragione R."/>
            <person name="Hildebrand F."/>
            <person name="Pallen M.J."/>
        </authorList>
    </citation>
    <scope>NUCLEOTIDE SEQUENCE</scope>
    <source>
        <strain evidence="3">CHK180-2868</strain>
    </source>
</reference>
<name>A0A9D1A4M0_9FIRM</name>
<proteinExistence type="predicted"/>
<feature type="domain" description="Zinc-ribbon" evidence="2">
    <location>
        <begin position="94"/>
        <end position="115"/>
    </location>
</feature>
<feature type="region of interest" description="Disordered" evidence="1">
    <location>
        <begin position="150"/>
        <end position="177"/>
    </location>
</feature>
<reference evidence="3" key="1">
    <citation type="submission" date="2020-10" db="EMBL/GenBank/DDBJ databases">
        <authorList>
            <person name="Gilroy R."/>
        </authorList>
    </citation>
    <scope>NUCLEOTIDE SEQUENCE</scope>
    <source>
        <strain evidence="3">CHK180-2868</strain>
    </source>
</reference>
<evidence type="ECO:0000313" key="4">
    <source>
        <dbReference type="Proteomes" id="UP000824250"/>
    </source>
</evidence>
<evidence type="ECO:0000256" key="1">
    <source>
        <dbReference type="SAM" id="MobiDB-lite"/>
    </source>
</evidence>
<evidence type="ECO:0000313" key="3">
    <source>
        <dbReference type="EMBL" id="HIR05673.1"/>
    </source>
</evidence>
<sequence length="177" mass="19754">MDFFTEMKRSLETTGRQVAKKTRDFSETLQIKSRIAAEGEVLDGLYRSIGKKVYEQAAEEDRKRFFEEFVSIEKSLKRKAELEEELAKVDGSVFCAECGAKLEKGAVFCSRCGSRVSFYKKPEEKKSAEDVYDGTCQSADGEQKALLVPAADVTESGSKAPEEENNGSASEDLFQEE</sequence>